<dbReference type="SUPFAM" id="SSF100950">
    <property type="entry name" value="NagB/RpiA/CoA transferase-like"/>
    <property type="match status" value="2"/>
</dbReference>
<dbReference type="InterPro" id="IPR038460">
    <property type="entry name" value="AcetylCoA_hyd_C_sf"/>
</dbReference>
<dbReference type="PANTHER" id="PTHR21432:SF20">
    <property type="entry name" value="ACETYL-COA HYDROLASE"/>
    <property type="match status" value="1"/>
</dbReference>
<dbReference type="GO" id="GO:0016787">
    <property type="term" value="F:hydrolase activity"/>
    <property type="evidence" value="ECO:0007669"/>
    <property type="project" value="UniProtKB-KW"/>
</dbReference>
<dbReference type="Gene3D" id="3.30.750.70">
    <property type="entry name" value="4-hydroxybutyrate coenzyme like domains"/>
    <property type="match status" value="1"/>
</dbReference>
<dbReference type="PANTHER" id="PTHR21432">
    <property type="entry name" value="ACETYL-COA HYDROLASE-RELATED"/>
    <property type="match status" value="1"/>
</dbReference>
<dbReference type="GO" id="GO:0006083">
    <property type="term" value="P:acetate metabolic process"/>
    <property type="evidence" value="ECO:0007669"/>
    <property type="project" value="InterPro"/>
</dbReference>
<dbReference type="STRING" id="28230.SAMN05878443_1974"/>
<dbReference type="Pfam" id="PF02550">
    <property type="entry name" value="AcetylCoA_hydro"/>
    <property type="match status" value="1"/>
</dbReference>
<keyword evidence="5" id="KW-0378">Hydrolase</keyword>
<dbReference type="Proteomes" id="UP000184758">
    <property type="component" value="Unassembled WGS sequence"/>
</dbReference>
<dbReference type="Pfam" id="PF13336">
    <property type="entry name" value="AcetylCoA_hyd_C"/>
    <property type="match status" value="1"/>
</dbReference>
<sequence>MTFKDQYQSKLKSLTEAASQIQSNEVILSNPVAAMPISLITAITKRYEEYENVKLFSAFVIHPFDFFTNPEVAERIRYHSFFMGPLERQLVSYGTFSIDPVNFSNLKLMIEQRVKPTTFVSTVSEMDADGYFNFGPMGVTIGEVGSRVAGKVIVQVNKNVPEVNGTHNKIHIDDVDIIVEQDEQLLEVPEIPSSNIDKKIAEWIVPHVRDGSTIQIGFGGLANAVSYGLDSKKDLAVHTEMITESMVYLTEKGVISGPIRGGFAMGTRKLYDFSGQNGQISIEPLHLVNDPSRIAQIDNFVSVNGCLMADLTGQVVSEGAGTRFISSVGGANDFVRGATKAKGGQSFICLSSTNKNEKTGEVTSNIVFSFPKATPITVPRADVQYLVTEHGIADMFNRSIEDRVEEMISIADPAFREELREQAIKAGYIKK</sequence>
<evidence type="ECO:0000256" key="2">
    <source>
        <dbReference type="ARBA" id="ARBA00022679"/>
    </source>
</evidence>
<comment type="similarity">
    <text evidence="1">Belongs to the acetyl-CoA hydrolase/transferase family.</text>
</comment>
<dbReference type="EMBL" id="FSRN01000001">
    <property type="protein sequence ID" value="SIO21308.1"/>
    <property type="molecule type" value="Genomic_DNA"/>
</dbReference>
<dbReference type="eggNOG" id="COG0427">
    <property type="taxonomic scope" value="Bacteria"/>
</dbReference>
<proteinExistence type="inferred from homology"/>
<dbReference type="InterPro" id="IPR046433">
    <property type="entry name" value="ActCoA_hydro"/>
</dbReference>
<dbReference type="Gene3D" id="3.40.1080.10">
    <property type="entry name" value="Glutaconate Coenzyme A-transferase"/>
    <property type="match status" value="1"/>
</dbReference>
<dbReference type="AlphaFoldDB" id="A0A1N6HN75"/>
<dbReference type="InterPro" id="IPR003702">
    <property type="entry name" value="ActCoA_hydro_N"/>
</dbReference>
<feature type="domain" description="Acetyl-CoA hydrolase/transferase C-terminal" evidence="4">
    <location>
        <begin position="266"/>
        <end position="423"/>
    </location>
</feature>
<reference evidence="6" key="1">
    <citation type="submission" date="2016-11" db="EMBL/GenBank/DDBJ databases">
        <authorList>
            <person name="Varghese N."/>
            <person name="Submissions S."/>
        </authorList>
    </citation>
    <scope>NUCLEOTIDE SEQUENCE [LARGE SCALE GENOMIC DNA]</scope>
    <source>
        <strain evidence="6">313</strain>
    </source>
</reference>
<dbReference type="GO" id="GO:0008775">
    <property type="term" value="F:acetate CoA-transferase activity"/>
    <property type="evidence" value="ECO:0007669"/>
    <property type="project" value="InterPro"/>
</dbReference>
<evidence type="ECO:0000259" key="4">
    <source>
        <dbReference type="Pfam" id="PF13336"/>
    </source>
</evidence>
<dbReference type="InterPro" id="IPR037171">
    <property type="entry name" value="NagB/RpiA_transferase-like"/>
</dbReference>
<keyword evidence="2" id="KW-0808">Transferase</keyword>
<dbReference type="OrthoDB" id="9801795at2"/>
<dbReference type="Gene3D" id="3.40.1080.20">
    <property type="entry name" value="Acetyl-CoA hydrolase/transferase C-terminal domain"/>
    <property type="match status" value="1"/>
</dbReference>
<evidence type="ECO:0000313" key="6">
    <source>
        <dbReference type="Proteomes" id="UP000184758"/>
    </source>
</evidence>
<dbReference type="RefSeq" id="WP_034545607.1">
    <property type="nucleotide sequence ID" value="NZ_FSRN01000001.1"/>
</dbReference>
<evidence type="ECO:0000256" key="1">
    <source>
        <dbReference type="ARBA" id="ARBA00009632"/>
    </source>
</evidence>
<feature type="domain" description="Acetyl-CoA hydrolase/transferase N-terminal" evidence="3">
    <location>
        <begin position="4"/>
        <end position="186"/>
    </location>
</feature>
<organism evidence="5 6">
    <name type="scientific">Carnobacterium alterfunditum</name>
    <dbReference type="NCBI Taxonomy" id="28230"/>
    <lineage>
        <taxon>Bacteria</taxon>
        <taxon>Bacillati</taxon>
        <taxon>Bacillota</taxon>
        <taxon>Bacilli</taxon>
        <taxon>Lactobacillales</taxon>
        <taxon>Carnobacteriaceae</taxon>
        <taxon>Carnobacterium</taxon>
    </lineage>
</organism>
<evidence type="ECO:0000313" key="5">
    <source>
        <dbReference type="EMBL" id="SIO21308.1"/>
    </source>
</evidence>
<keyword evidence="6" id="KW-1185">Reference proteome</keyword>
<accession>A0A1N6HN75</accession>
<protein>
    <submittedName>
        <fullName evidence="5">Acyl-CoA hydrolase</fullName>
    </submittedName>
</protein>
<evidence type="ECO:0000259" key="3">
    <source>
        <dbReference type="Pfam" id="PF02550"/>
    </source>
</evidence>
<gene>
    <name evidence="5" type="ORF">SAMN05878443_1974</name>
</gene>
<name>A0A1N6HN75_9LACT</name>
<dbReference type="InterPro" id="IPR026888">
    <property type="entry name" value="AcetylCoA_hyd_C"/>
</dbReference>